<proteinExistence type="predicted"/>
<protein>
    <recommendedName>
        <fullName evidence="4">Phytanoyl-CoA dioxygenase</fullName>
    </recommendedName>
</protein>
<evidence type="ECO:0008006" key="4">
    <source>
        <dbReference type="Google" id="ProtNLM"/>
    </source>
</evidence>
<evidence type="ECO:0000313" key="2">
    <source>
        <dbReference type="EMBL" id="KAL3763652.1"/>
    </source>
</evidence>
<dbReference type="PANTHER" id="PTHR37563:SF2">
    <property type="entry name" value="PHYTANOYL-COA DIOXYGENASE FAMILY PROTEIN (AFU_ORTHOLOGUE AFUA_2G03330)"/>
    <property type="match status" value="1"/>
</dbReference>
<dbReference type="Pfam" id="PF05721">
    <property type="entry name" value="PhyH"/>
    <property type="match status" value="1"/>
</dbReference>
<dbReference type="PANTHER" id="PTHR37563">
    <property type="entry name" value="PHYTANOYL-COA DIOXYGENASE FAMILY PROTEIN (AFU_ORTHOLOGUE AFUA_2G03330)"/>
    <property type="match status" value="1"/>
</dbReference>
<reference evidence="2 3" key="1">
    <citation type="submission" date="2024-10" db="EMBL/GenBank/DDBJ databases">
        <title>Updated reference genomes for cyclostephanoid diatoms.</title>
        <authorList>
            <person name="Roberts W.R."/>
            <person name="Alverson A.J."/>
        </authorList>
    </citation>
    <scope>NUCLEOTIDE SEQUENCE [LARGE SCALE GENOMIC DNA]</scope>
    <source>
        <strain evidence="2 3">AJA232-27</strain>
    </source>
</reference>
<sequence>MVGSTNGYDQGGVAAYAAATDLLYEEQEKLIVQLRIDNILSTDTANQLRHYLYELRSQSEIDVQCGKVQPIQRFADVLLKRNRCDLTIPLGSGGSSGGGGGKNEIVTMALMESLVQSPIGATISSLFGKDATLHEFSCLMSDSGSQRQVFHPDTPFVENGKNGEEEEAAEAVLYTCFIALQDVTMDMGPTTWLPRTHTKEMHERFKDSTTTNNEEDGGGSSPKDNLIKNQQAVLGLLPQGSCVIFDSRVIHCGTANRSNDSRALFYFSFKNPKVLRYTGNPASIRKELGDAKVTLGSLMEDLISFGRGKGSPLIDRLGSLMT</sequence>
<accession>A0ABD3MJD2</accession>
<organism evidence="2 3">
    <name type="scientific">Discostella pseudostelligera</name>
    <dbReference type="NCBI Taxonomy" id="259834"/>
    <lineage>
        <taxon>Eukaryota</taxon>
        <taxon>Sar</taxon>
        <taxon>Stramenopiles</taxon>
        <taxon>Ochrophyta</taxon>
        <taxon>Bacillariophyta</taxon>
        <taxon>Coscinodiscophyceae</taxon>
        <taxon>Thalassiosirophycidae</taxon>
        <taxon>Stephanodiscales</taxon>
        <taxon>Stephanodiscaceae</taxon>
        <taxon>Discostella</taxon>
    </lineage>
</organism>
<dbReference type="InterPro" id="IPR008775">
    <property type="entry name" value="Phytyl_CoA_dOase-like"/>
</dbReference>
<comment type="caution">
    <text evidence="2">The sequence shown here is derived from an EMBL/GenBank/DDBJ whole genome shotgun (WGS) entry which is preliminary data.</text>
</comment>
<dbReference type="SUPFAM" id="SSF51197">
    <property type="entry name" value="Clavaminate synthase-like"/>
    <property type="match status" value="1"/>
</dbReference>
<feature type="region of interest" description="Disordered" evidence="1">
    <location>
        <begin position="191"/>
        <end position="225"/>
    </location>
</feature>
<name>A0ABD3MJD2_9STRA</name>
<evidence type="ECO:0000313" key="3">
    <source>
        <dbReference type="Proteomes" id="UP001530293"/>
    </source>
</evidence>
<gene>
    <name evidence="2" type="ORF">ACHAWU_009076</name>
</gene>
<dbReference type="EMBL" id="JALLBG020000118">
    <property type="protein sequence ID" value="KAL3763652.1"/>
    <property type="molecule type" value="Genomic_DNA"/>
</dbReference>
<evidence type="ECO:0000256" key="1">
    <source>
        <dbReference type="SAM" id="MobiDB-lite"/>
    </source>
</evidence>
<dbReference type="AlphaFoldDB" id="A0ABD3MJD2"/>
<dbReference type="Gene3D" id="2.60.120.620">
    <property type="entry name" value="q2cbj1_9rhob like domain"/>
    <property type="match status" value="1"/>
</dbReference>
<keyword evidence="3" id="KW-1185">Reference proteome</keyword>
<dbReference type="InterPro" id="IPR051961">
    <property type="entry name" value="Fungal_Metabolite_Diox"/>
</dbReference>
<dbReference type="Proteomes" id="UP001530293">
    <property type="component" value="Unassembled WGS sequence"/>
</dbReference>
<feature type="compositionally biased region" description="Basic and acidic residues" evidence="1">
    <location>
        <begin position="197"/>
        <end position="207"/>
    </location>
</feature>